<keyword evidence="3" id="KW-0547">Nucleotide-binding</keyword>
<evidence type="ECO:0000256" key="2">
    <source>
        <dbReference type="ARBA" id="ARBA00022679"/>
    </source>
</evidence>
<dbReference type="InterPro" id="IPR016024">
    <property type="entry name" value="ARM-type_fold"/>
</dbReference>
<dbReference type="GO" id="GO:0034272">
    <property type="term" value="C:phosphatidylinositol 3-kinase complex, class III, type II"/>
    <property type="evidence" value="ECO:0007669"/>
    <property type="project" value="TreeGrafter"/>
</dbReference>
<feature type="domain" description="PI3K/PI4K catalytic" evidence="10">
    <location>
        <begin position="626"/>
        <end position="917"/>
    </location>
</feature>
<dbReference type="GO" id="GO:0048015">
    <property type="term" value="P:phosphatidylinositol-mediated signaling"/>
    <property type="evidence" value="ECO:0007669"/>
    <property type="project" value="TreeGrafter"/>
</dbReference>
<dbReference type="Gene3D" id="2.60.40.150">
    <property type="entry name" value="C2 domain"/>
    <property type="match status" value="1"/>
</dbReference>
<keyword evidence="6" id="KW-0689">Ribosomal protein</keyword>
<organism evidence="13 14">
    <name type="scientific">Ditylenchus destructor</name>
    <dbReference type="NCBI Taxonomy" id="166010"/>
    <lineage>
        <taxon>Eukaryota</taxon>
        <taxon>Metazoa</taxon>
        <taxon>Ecdysozoa</taxon>
        <taxon>Nematoda</taxon>
        <taxon>Chromadorea</taxon>
        <taxon>Rhabditida</taxon>
        <taxon>Tylenchina</taxon>
        <taxon>Tylenchomorpha</taxon>
        <taxon>Sphaerularioidea</taxon>
        <taxon>Anguinidae</taxon>
        <taxon>Anguininae</taxon>
        <taxon>Ditylenchus</taxon>
    </lineage>
</organism>
<dbReference type="Gene3D" id="3.30.1010.10">
    <property type="entry name" value="Phosphatidylinositol 3-kinase Catalytic Subunit, Chain A, domain 4"/>
    <property type="match status" value="1"/>
</dbReference>
<dbReference type="PANTHER" id="PTHR10048:SF7">
    <property type="entry name" value="PHOSPHATIDYLINOSITOL 3-KINASE CATALYTIC SUBUNIT TYPE 3"/>
    <property type="match status" value="1"/>
</dbReference>
<dbReference type="GO" id="GO:0005840">
    <property type="term" value="C:ribosome"/>
    <property type="evidence" value="ECO:0007669"/>
    <property type="project" value="UniProtKB-KW"/>
</dbReference>
<dbReference type="SUPFAM" id="SSF56112">
    <property type="entry name" value="Protein kinase-like (PK-like)"/>
    <property type="match status" value="1"/>
</dbReference>
<feature type="region of interest" description="Disordered" evidence="9">
    <location>
        <begin position="918"/>
        <end position="946"/>
    </location>
</feature>
<dbReference type="InterPro" id="IPR000403">
    <property type="entry name" value="PI3/4_kinase_cat_dom"/>
</dbReference>
<dbReference type="GO" id="GO:0016303">
    <property type="term" value="F:1-phosphatidylinositol-3-kinase activity"/>
    <property type="evidence" value="ECO:0007669"/>
    <property type="project" value="UniProtKB-EC"/>
</dbReference>
<dbReference type="InterPro" id="IPR011009">
    <property type="entry name" value="Kinase-like_dom_sf"/>
</dbReference>
<dbReference type="PROSITE" id="PS50290">
    <property type="entry name" value="PI3_4_KINASE_3"/>
    <property type="match status" value="1"/>
</dbReference>
<keyword evidence="7" id="KW-0687">Ribonucleoprotein</keyword>
<dbReference type="GO" id="GO:0005768">
    <property type="term" value="C:endosome"/>
    <property type="evidence" value="ECO:0007669"/>
    <property type="project" value="TreeGrafter"/>
</dbReference>
<dbReference type="SUPFAM" id="SSF52080">
    <property type="entry name" value="Ribosomal proteins L15p and L18e"/>
    <property type="match status" value="1"/>
</dbReference>
<evidence type="ECO:0000256" key="7">
    <source>
        <dbReference type="ARBA" id="ARBA00023274"/>
    </source>
</evidence>
<evidence type="ECO:0000256" key="4">
    <source>
        <dbReference type="ARBA" id="ARBA00022777"/>
    </source>
</evidence>
<evidence type="ECO:0000259" key="11">
    <source>
        <dbReference type="PROSITE" id="PS51545"/>
    </source>
</evidence>
<feature type="domain" description="C2 PI3K-type" evidence="12">
    <location>
        <begin position="26"/>
        <end position="190"/>
    </location>
</feature>
<dbReference type="Pfam" id="PF00454">
    <property type="entry name" value="PI3_PI4_kinase"/>
    <property type="match status" value="1"/>
</dbReference>
<evidence type="ECO:0000256" key="1">
    <source>
        <dbReference type="ARBA" id="ARBA00012073"/>
    </source>
</evidence>
<evidence type="ECO:0000259" key="10">
    <source>
        <dbReference type="PROSITE" id="PS50290"/>
    </source>
</evidence>
<dbReference type="FunFam" id="3.30.1010.10:FF:000002">
    <property type="entry name" value="Phosphatidylinositol 3-kinase catalytic subunit type 3"/>
    <property type="match status" value="1"/>
</dbReference>
<evidence type="ECO:0000313" key="13">
    <source>
        <dbReference type="EMBL" id="KAI1713540.1"/>
    </source>
</evidence>
<dbReference type="GO" id="GO:0034271">
    <property type="term" value="C:phosphatidylinositol 3-kinase complex, class III, type I"/>
    <property type="evidence" value="ECO:0007669"/>
    <property type="project" value="TreeGrafter"/>
</dbReference>
<dbReference type="PROSITE" id="PS51545">
    <property type="entry name" value="PIK_HELICAL"/>
    <property type="match status" value="1"/>
</dbReference>
<accession>A0AAD4R6R1</accession>
<dbReference type="SUPFAM" id="SSF49562">
    <property type="entry name" value="C2 domain (Calcium/lipid-binding domain, CaLB)"/>
    <property type="match status" value="1"/>
</dbReference>
<proteinExistence type="inferred from homology"/>
<dbReference type="AlphaFoldDB" id="A0AAD4R6R1"/>
<dbReference type="InterPro" id="IPR015433">
    <property type="entry name" value="PI3/4_kinase"/>
</dbReference>
<reference evidence="13" key="1">
    <citation type="submission" date="2022-01" db="EMBL/GenBank/DDBJ databases">
        <title>Genome Sequence Resource for Two Populations of Ditylenchus destructor, the Migratory Endoparasitic Phytonematode.</title>
        <authorList>
            <person name="Zhang H."/>
            <person name="Lin R."/>
            <person name="Xie B."/>
        </authorList>
    </citation>
    <scope>NUCLEOTIDE SEQUENCE</scope>
    <source>
        <strain evidence="13">BazhouSP</strain>
    </source>
</reference>
<evidence type="ECO:0000256" key="3">
    <source>
        <dbReference type="ARBA" id="ARBA00022741"/>
    </source>
</evidence>
<dbReference type="SMART" id="SM00142">
    <property type="entry name" value="PI3K_C2"/>
    <property type="match status" value="1"/>
</dbReference>
<dbReference type="PROSITE" id="PS51547">
    <property type="entry name" value="C2_PI3K"/>
    <property type="match status" value="1"/>
</dbReference>
<dbReference type="InterPro" id="IPR057756">
    <property type="entry name" value="PI3-kinase_type3/VPS34_cat"/>
</dbReference>
<dbReference type="Pfam" id="PF00828">
    <property type="entry name" value="Ribosomal_L27A"/>
    <property type="match status" value="1"/>
</dbReference>
<dbReference type="EMBL" id="JAKKPZ010000015">
    <property type="protein sequence ID" value="KAI1713540.1"/>
    <property type="molecule type" value="Genomic_DNA"/>
</dbReference>
<dbReference type="SMART" id="SM00145">
    <property type="entry name" value="PI3Ka"/>
    <property type="match status" value="1"/>
</dbReference>
<sequence length="1238" mass="140446">MKSMNNDRSGRYQLDHCFAYLYSSEVNVPVRVRVVSLYGFLPNSQHMPSGCMYLKIAVYCNGKRVAGRDVQTSFRASALYNGPNRDIQKWNEWCTLPIRYSELSRDALLHITLWDCGENSIKPVFVAQCWKTLFSKHGICRSGQFDLRMETNPDASPLIETNGLSHQQRKTSSKPRGEVAELLKKEKLYKQNFIDRINWLDKITFSRLEEIKHEVKTEDRSLYLTLEMPTVHYANDNFVYSIVFFAEDDDFLNSSSTTAINNRSMNFNAIPAPNYRTTANGNKHWVDPELGLDNLCEIKHHMLTRNARANHIDRRLQPNSSARGAIETIIAAPSSQALSVEERDLIWKFRFWLRTNPRALTKFVRSVNWDEELEVRQAIQAMLEWEPIDACDALELLAPSFTHPFVRRYAVSRLTQQTSYANILLYLPQLVQALRYESKAESTDTLLVAKDTTSNSIIEVSMKGGTSAEATILSNKGTIEDGNASSSSMVEYFGSSDTDLASFLVRAACENSVIANFFYWYLKVEIEATAEIDEHISHMFANVMEKLKTALAKGNSLSRQTLATLSHQKKFVDTLVDMAKFAAEVSGSRAKKLEVLKKRLAENHDLMDLKGLSLPLDPSIHVKNIHAESTILFSSNLMPMRLTFSTVRGSVTPYECGEAYTTIFKRGDDLRQDQLVIQMIRLMDSLLKEEKLDLCLTPYAVLATSVTEGFVQFVKATPLADLKSIQETLRTFRPSSSGPFGIETDVLNNYVRSCAGYSIVCYILGIGDRHLHNLLLCENGRMFHVDFGEYFKDFVDYCTTAFCILRRHANLITNLFSLMLDAGIPDIAVEKDKAVQKVLERFHLHLTDEGACQLVHKLIETIEMNESWPEFDNGDPPNLPENQSIPLCLKVPEKILPMREMSYSRIVTQSIRRTASSANKNPAIYPPPSKVKTSTDVQRNQVKSSSERALDYVSKASRVKLHDLRDNPGARVDGRQVTKAHNQAGHTLGELERAAKPPLGWIWGNFYLPWQRKFPGEKHFNGDVNLRREYIPLSLLELQRMIDLGYLDSGKLIDICALCSTNLIKVKPEIRQFGIHLTDEGSEIFAAKINLEVQWASVTSIAAVEKAGGRIRTAYYDLASLQAAVNAEKWFQSGQPIPARKYPPHSLMHYYTNPVYRGYLSDNEMMETSAHRLAEIVGYDWNPPKDDVNNEEKKPTQVFLGLEAGSLVSLSDEKVYEPTHASLLEYYRPEEPLADHLR</sequence>
<dbReference type="GO" id="GO:0000045">
    <property type="term" value="P:autophagosome assembly"/>
    <property type="evidence" value="ECO:0007669"/>
    <property type="project" value="TreeGrafter"/>
</dbReference>
<dbReference type="InterPro" id="IPR036227">
    <property type="entry name" value="Ribosomal_uL15/eL18_sf"/>
</dbReference>
<feature type="domain" description="PIK helical" evidence="11">
    <location>
        <begin position="312"/>
        <end position="550"/>
    </location>
</feature>
<dbReference type="GO" id="GO:0000407">
    <property type="term" value="C:phagophore assembly site"/>
    <property type="evidence" value="ECO:0007669"/>
    <property type="project" value="TreeGrafter"/>
</dbReference>
<gene>
    <name evidence="13" type="ORF">DdX_09056</name>
</gene>
<name>A0AAD4R6R1_9BILA</name>
<evidence type="ECO:0000259" key="12">
    <source>
        <dbReference type="PROSITE" id="PS51547"/>
    </source>
</evidence>
<evidence type="ECO:0000313" key="14">
    <source>
        <dbReference type="Proteomes" id="UP001201812"/>
    </source>
</evidence>
<dbReference type="GO" id="GO:0006897">
    <property type="term" value="P:endocytosis"/>
    <property type="evidence" value="ECO:0007669"/>
    <property type="project" value="TreeGrafter"/>
</dbReference>
<dbReference type="InterPro" id="IPR042236">
    <property type="entry name" value="PI3K_accessory_sf"/>
</dbReference>
<evidence type="ECO:0000256" key="8">
    <source>
        <dbReference type="PROSITE-ProRule" id="PRU00880"/>
    </source>
</evidence>
<dbReference type="InterPro" id="IPR002420">
    <property type="entry name" value="PI3K-type_C2_dom"/>
</dbReference>
<keyword evidence="5" id="KW-0067">ATP-binding</keyword>
<dbReference type="Pfam" id="PF00792">
    <property type="entry name" value="PI3K_C2"/>
    <property type="match status" value="1"/>
</dbReference>
<evidence type="ECO:0000256" key="6">
    <source>
        <dbReference type="ARBA" id="ARBA00022980"/>
    </source>
</evidence>
<comment type="similarity">
    <text evidence="8">Belongs to the PI3/PI4-kinase family.</text>
</comment>
<dbReference type="CDD" id="cd00896">
    <property type="entry name" value="PI3Kc_III"/>
    <property type="match status" value="1"/>
</dbReference>
<keyword evidence="4" id="KW-0418">Kinase</keyword>
<evidence type="ECO:0000256" key="5">
    <source>
        <dbReference type="ARBA" id="ARBA00022840"/>
    </source>
</evidence>
<dbReference type="InterPro" id="IPR035892">
    <property type="entry name" value="C2_domain_sf"/>
</dbReference>
<dbReference type="InterPro" id="IPR018936">
    <property type="entry name" value="PI3/4_kinase_CS"/>
</dbReference>
<dbReference type="GO" id="GO:0005777">
    <property type="term" value="C:peroxisome"/>
    <property type="evidence" value="ECO:0007669"/>
    <property type="project" value="TreeGrafter"/>
</dbReference>
<comment type="caution">
    <text evidence="13">The sequence shown here is derived from an EMBL/GenBank/DDBJ whole genome shotgun (WGS) entry which is preliminary data.</text>
</comment>
<dbReference type="SUPFAM" id="SSF48371">
    <property type="entry name" value="ARM repeat"/>
    <property type="match status" value="1"/>
</dbReference>
<protein>
    <recommendedName>
        <fullName evidence="1">phosphatidylinositol 3-kinase</fullName>
        <ecNumber evidence="1">2.7.1.137</ecNumber>
    </recommendedName>
</protein>
<dbReference type="Pfam" id="PF00613">
    <property type="entry name" value="PI3Ka"/>
    <property type="match status" value="1"/>
</dbReference>
<dbReference type="Gene3D" id="1.10.1070.11">
    <property type="entry name" value="Phosphatidylinositol 3-/4-kinase, catalytic domain"/>
    <property type="match status" value="2"/>
</dbReference>
<dbReference type="Gene3D" id="1.25.40.70">
    <property type="entry name" value="Phosphatidylinositol 3-kinase, accessory domain (PIK)"/>
    <property type="match status" value="1"/>
</dbReference>
<feature type="compositionally biased region" description="Polar residues" evidence="9">
    <location>
        <begin position="931"/>
        <end position="944"/>
    </location>
</feature>
<keyword evidence="14" id="KW-1185">Reference proteome</keyword>
<evidence type="ECO:0000256" key="9">
    <source>
        <dbReference type="SAM" id="MobiDB-lite"/>
    </source>
</evidence>
<dbReference type="EC" id="2.7.1.137" evidence="1"/>
<dbReference type="PROSITE" id="PS00915">
    <property type="entry name" value="PI3_4_KINASE_1"/>
    <property type="match status" value="1"/>
</dbReference>
<dbReference type="InterPro" id="IPR036940">
    <property type="entry name" value="PI3/4_kinase_cat_sf"/>
</dbReference>
<dbReference type="Proteomes" id="UP001201812">
    <property type="component" value="Unassembled WGS sequence"/>
</dbReference>
<dbReference type="InterPro" id="IPR001263">
    <property type="entry name" value="PI3K_accessory_dom"/>
</dbReference>
<dbReference type="CDD" id="cd00870">
    <property type="entry name" value="PI3Ka_III"/>
    <property type="match status" value="1"/>
</dbReference>
<dbReference type="InterPro" id="IPR021131">
    <property type="entry name" value="Ribosomal_uL15/eL18"/>
</dbReference>
<keyword evidence="2" id="KW-0808">Transferase</keyword>
<dbReference type="PROSITE" id="PS00916">
    <property type="entry name" value="PI3_4_KINASE_2"/>
    <property type="match status" value="1"/>
</dbReference>
<dbReference type="GO" id="GO:0005524">
    <property type="term" value="F:ATP binding"/>
    <property type="evidence" value="ECO:0007669"/>
    <property type="project" value="UniProtKB-KW"/>
</dbReference>
<dbReference type="PANTHER" id="PTHR10048">
    <property type="entry name" value="PHOSPHATIDYLINOSITOL KINASE"/>
    <property type="match status" value="1"/>
</dbReference>
<dbReference type="GO" id="GO:1990904">
    <property type="term" value="C:ribonucleoprotein complex"/>
    <property type="evidence" value="ECO:0007669"/>
    <property type="project" value="UniProtKB-KW"/>
</dbReference>
<dbReference type="SMART" id="SM00146">
    <property type="entry name" value="PI3Kc"/>
    <property type="match status" value="1"/>
</dbReference>